<evidence type="ECO:0000313" key="2">
    <source>
        <dbReference type="Proteomes" id="UP001150569"/>
    </source>
</evidence>
<dbReference type="Pfam" id="PF06888">
    <property type="entry name" value="Put_Phosphatase"/>
    <property type="match status" value="1"/>
</dbReference>
<dbReference type="OrthoDB" id="10267182at2759"/>
<sequence>MMVSSSTLHRELPRTMLAFDFDWTLIDEDSDTFLLECLSPPALEEFHETVKTLPWIYAINEATQKLCREGFTRSHVAAALNKIRMKRSVVDMLHHAKEQGADLYVISDANTFTIRHVLQRHGLLDLFSEIIANPATWTDGVADDNRIHSLLSITPYNPAVTPHGCSRASSVTGGKTCYKGKVLNAILGEPASRDQVLARLMYWSKAEDLASVVRIALTMCVSTVPAPSPLVNSPVVAAQRKWSRRITVPTVRKSGY</sequence>
<dbReference type="EMBL" id="JANBPT010000216">
    <property type="protein sequence ID" value="KAJ1925594.1"/>
    <property type="molecule type" value="Genomic_DNA"/>
</dbReference>
<dbReference type="AlphaFoldDB" id="A0A9W8DZB8"/>
<dbReference type="InterPro" id="IPR036412">
    <property type="entry name" value="HAD-like_sf"/>
</dbReference>
<dbReference type="NCBIfam" id="TIGR01488">
    <property type="entry name" value="HAD-SF-IB"/>
    <property type="match status" value="1"/>
</dbReference>
<keyword evidence="2" id="KW-1185">Reference proteome</keyword>
<protein>
    <submittedName>
        <fullName evidence="1">Uncharacterized protein</fullName>
    </submittedName>
</protein>
<organism evidence="1 2">
    <name type="scientific">Tieghemiomyces parasiticus</name>
    <dbReference type="NCBI Taxonomy" id="78921"/>
    <lineage>
        <taxon>Eukaryota</taxon>
        <taxon>Fungi</taxon>
        <taxon>Fungi incertae sedis</taxon>
        <taxon>Zoopagomycota</taxon>
        <taxon>Kickxellomycotina</taxon>
        <taxon>Dimargaritomycetes</taxon>
        <taxon>Dimargaritales</taxon>
        <taxon>Dimargaritaceae</taxon>
        <taxon>Tieghemiomyces</taxon>
    </lineage>
</organism>
<accession>A0A9W8DZB8</accession>
<dbReference type="InterPro" id="IPR023214">
    <property type="entry name" value="HAD_sf"/>
</dbReference>
<reference evidence="1" key="1">
    <citation type="submission" date="2022-07" db="EMBL/GenBank/DDBJ databases">
        <title>Phylogenomic reconstructions and comparative analyses of Kickxellomycotina fungi.</title>
        <authorList>
            <person name="Reynolds N.K."/>
            <person name="Stajich J.E."/>
            <person name="Barry K."/>
            <person name="Grigoriev I.V."/>
            <person name="Crous P."/>
            <person name="Smith M.E."/>
        </authorList>
    </citation>
    <scope>NUCLEOTIDE SEQUENCE</scope>
    <source>
        <strain evidence="1">RSA 861</strain>
    </source>
</reference>
<gene>
    <name evidence="1" type="ORF">IWQ60_004456</name>
</gene>
<name>A0A9W8DZB8_9FUNG</name>
<dbReference type="InterPro" id="IPR016965">
    <property type="entry name" value="Pase_PHOSPHO-typ"/>
</dbReference>
<dbReference type="Proteomes" id="UP001150569">
    <property type="component" value="Unassembled WGS sequence"/>
</dbReference>
<dbReference type="PANTHER" id="PTHR20889">
    <property type="entry name" value="PHOSPHATASE, ORPHAN 1, 2"/>
    <property type="match status" value="1"/>
</dbReference>
<dbReference type="PANTHER" id="PTHR20889:SF12">
    <property type="entry name" value="LP01149P"/>
    <property type="match status" value="1"/>
</dbReference>
<proteinExistence type="predicted"/>
<dbReference type="Gene3D" id="3.40.50.1000">
    <property type="entry name" value="HAD superfamily/HAD-like"/>
    <property type="match status" value="1"/>
</dbReference>
<dbReference type="SUPFAM" id="SSF56784">
    <property type="entry name" value="HAD-like"/>
    <property type="match status" value="1"/>
</dbReference>
<comment type="caution">
    <text evidence="1">The sequence shown here is derived from an EMBL/GenBank/DDBJ whole genome shotgun (WGS) entry which is preliminary data.</text>
</comment>
<evidence type="ECO:0000313" key="1">
    <source>
        <dbReference type="EMBL" id="KAJ1925594.1"/>
    </source>
</evidence>
<dbReference type="GO" id="GO:0016791">
    <property type="term" value="F:phosphatase activity"/>
    <property type="evidence" value="ECO:0007669"/>
    <property type="project" value="InterPro"/>
</dbReference>